<name>A0A2M8GNQ9_9BACT</name>
<dbReference type="HAMAP" id="MF_00122">
    <property type="entry name" value="GatC"/>
    <property type="match status" value="1"/>
</dbReference>
<dbReference type="InterPro" id="IPR003837">
    <property type="entry name" value="GatC"/>
</dbReference>
<keyword evidence="1" id="KW-0436">Ligase</keyword>
<keyword evidence="1" id="KW-0547">Nucleotide-binding</keyword>
<keyword evidence="1" id="KW-0067">ATP-binding</keyword>
<evidence type="ECO:0000313" key="2">
    <source>
        <dbReference type="EMBL" id="PJC82191.1"/>
    </source>
</evidence>
<dbReference type="PANTHER" id="PTHR15004:SF0">
    <property type="entry name" value="GLUTAMYL-TRNA(GLN) AMIDOTRANSFERASE SUBUNIT C, MITOCHONDRIAL"/>
    <property type="match status" value="1"/>
</dbReference>
<dbReference type="EC" id="6.3.5.-" evidence="1"/>
<reference evidence="3" key="1">
    <citation type="submission" date="2017-09" db="EMBL/GenBank/DDBJ databases">
        <title>Depth-based differentiation of microbial function through sediment-hosted aquifers and enrichment of novel symbionts in the deep terrestrial subsurface.</title>
        <authorList>
            <person name="Probst A.J."/>
            <person name="Ladd B."/>
            <person name="Jarett J.K."/>
            <person name="Geller-Mcgrath D.E."/>
            <person name="Sieber C.M.K."/>
            <person name="Emerson J.B."/>
            <person name="Anantharaman K."/>
            <person name="Thomas B.C."/>
            <person name="Malmstrom R."/>
            <person name="Stieglmeier M."/>
            <person name="Klingl A."/>
            <person name="Woyke T."/>
            <person name="Ryan C.M."/>
            <person name="Banfield J.F."/>
        </authorList>
    </citation>
    <scope>NUCLEOTIDE SEQUENCE [LARGE SCALE GENOMIC DNA]</scope>
</reference>
<proteinExistence type="inferred from homology"/>
<accession>A0A2M8GNQ9</accession>
<comment type="catalytic activity">
    <reaction evidence="1">
        <text>L-aspartyl-tRNA(Asn) + L-glutamine + ATP + H2O = L-asparaginyl-tRNA(Asn) + L-glutamate + ADP + phosphate + 2 H(+)</text>
        <dbReference type="Rhea" id="RHEA:14513"/>
        <dbReference type="Rhea" id="RHEA-COMP:9674"/>
        <dbReference type="Rhea" id="RHEA-COMP:9677"/>
        <dbReference type="ChEBI" id="CHEBI:15377"/>
        <dbReference type="ChEBI" id="CHEBI:15378"/>
        <dbReference type="ChEBI" id="CHEBI:29985"/>
        <dbReference type="ChEBI" id="CHEBI:30616"/>
        <dbReference type="ChEBI" id="CHEBI:43474"/>
        <dbReference type="ChEBI" id="CHEBI:58359"/>
        <dbReference type="ChEBI" id="CHEBI:78515"/>
        <dbReference type="ChEBI" id="CHEBI:78516"/>
        <dbReference type="ChEBI" id="CHEBI:456216"/>
    </reaction>
</comment>
<organism evidence="2 3">
    <name type="scientific">Candidatus Roizmanbacteria bacterium CG_4_8_14_3_um_filter_36_10</name>
    <dbReference type="NCBI Taxonomy" id="1974834"/>
    <lineage>
        <taxon>Bacteria</taxon>
        <taxon>Candidatus Roizmaniibacteriota</taxon>
    </lineage>
</organism>
<comment type="catalytic activity">
    <reaction evidence="1">
        <text>L-glutamyl-tRNA(Gln) + L-glutamine + ATP + H2O = L-glutaminyl-tRNA(Gln) + L-glutamate + ADP + phosphate + H(+)</text>
        <dbReference type="Rhea" id="RHEA:17521"/>
        <dbReference type="Rhea" id="RHEA-COMP:9681"/>
        <dbReference type="Rhea" id="RHEA-COMP:9684"/>
        <dbReference type="ChEBI" id="CHEBI:15377"/>
        <dbReference type="ChEBI" id="CHEBI:15378"/>
        <dbReference type="ChEBI" id="CHEBI:29985"/>
        <dbReference type="ChEBI" id="CHEBI:30616"/>
        <dbReference type="ChEBI" id="CHEBI:43474"/>
        <dbReference type="ChEBI" id="CHEBI:58359"/>
        <dbReference type="ChEBI" id="CHEBI:78520"/>
        <dbReference type="ChEBI" id="CHEBI:78521"/>
        <dbReference type="ChEBI" id="CHEBI:456216"/>
    </reaction>
</comment>
<keyword evidence="2" id="KW-0808">Transferase</keyword>
<dbReference type="GO" id="GO:0050566">
    <property type="term" value="F:asparaginyl-tRNA synthase (glutamine-hydrolyzing) activity"/>
    <property type="evidence" value="ECO:0007669"/>
    <property type="project" value="RHEA"/>
</dbReference>
<dbReference type="Pfam" id="PF02686">
    <property type="entry name" value="GatC"/>
    <property type="match status" value="1"/>
</dbReference>
<dbReference type="Proteomes" id="UP000229370">
    <property type="component" value="Unassembled WGS sequence"/>
</dbReference>
<comment type="similarity">
    <text evidence="1">Belongs to the GatC family.</text>
</comment>
<dbReference type="GO" id="GO:0050567">
    <property type="term" value="F:glutaminyl-tRNA synthase (glutamine-hydrolyzing) activity"/>
    <property type="evidence" value="ECO:0007669"/>
    <property type="project" value="UniProtKB-UniRule"/>
</dbReference>
<comment type="subunit">
    <text evidence="1">Heterotrimer of A, B and C subunits.</text>
</comment>
<keyword evidence="1" id="KW-0648">Protein biosynthesis</keyword>
<dbReference type="Gene3D" id="1.10.20.60">
    <property type="entry name" value="Glu-tRNAGln amidotransferase C subunit, N-terminal domain"/>
    <property type="match status" value="1"/>
</dbReference>
<dbReference type="GO" id="GO:0070681">
    <property type="term" value="P:glutaminyl-tRNAGln biosynthesis via transamidation"/>
    <property type="evidence" value="ECO:0007669"/>
    <property type="project" value="TreeGrafter"/>
</dbReference>
<dbReference type="SUPFAM" id="SSF141000">
    <property type="entry name" value="Glu-tRNAGln amidotransferase C subunit"/>
    <property type="match status" value="1"/>
</dbReference>
<dbReference type="EMBL" id="PFQK01000020">
    <property type="protein sequence ID" value="PJC82191.1"/>
    <property type="molecule type" value="Genomic_DNA"/>
</dbReference>
<gene>
    <name evidence="1" type="primary">gatC</name>
    <name evidence="2" type="ORF">CO007_00870</name>
</gene>
<comment type="function">
    <text evidence="1">Allows the formation of correctly charged Asn-tRNA(Asn) or Gln-tRNA(Gln) through the transamidation of misacylated Asp-tRNA(Asn) or Glu-tRNA(Gln) in organisms which lack either or both of asparaginyl-tRNA or glutaminyl-tRNA synthetases. The reaction takes place in the presence of glutamine and ATP through an activated phospho-Asp-tRNA(Asn) or phospho-Glu-tRNA(Gln).</text>
</comment>
<dbReference type="GO" id="GO:0006412">
    <property type="term" value="P:translation"/>
    <property type="evidence" value="ECO:0007669"/>
    <property type="project" value="UniProtKB-UniRule"/>
</dbReference>
<dbReference type="GO" id="GO:0005524">
    <property type="term" value="F:ATP binding"/>
    <property type="evidence" value="ECO:0007669"/>
    <property type="project" value="UniProtKB-KW"/>
</dbReference>
<evidence type="ECO:0000256" key="1">
    <source>
        <dbReference type="HAMAP-Rule" id="MF_00122"/>
    </source>
</evidence>
<dbReference type="GO" id="GO:0016740">
    <property type="term" value="F:transferase activity"/>
    <property type="evidence" value="ECO:0007669"/>
    <property type="project" value="UniProtKB-KW"/>
</dbReference>
<dbReference type="GO" id="GO:0006450">
    <property type="term" value="P:regulation of translational fidelity"/>
    <property type="evidence" value="ECO:0007669"/>
    <property type="project" value="InterPro"/>
</dbReference>
<evidence type="ECO:0000313" key="3">
    <source>
        <dbReference type="Proteomes" id="UP000229370"/>
    </source>
</evidence>
<comment type="caution">
    <text evidence="2">The sequence shown here is derived from an EMBL/GenBank/DDBJ whole genome shotgun (WGS) entry which is preliminary data.</text>
</comment>
<dbReference type="AlphaFoldDB" id="A0A2M8GNQ9"/>
<dbReference type="InterPro" id="IPR036113">
    <property type="entry name" value="Asp/Glu-ADT_sf_sub_c"/>
</dbReference>
<protein>
    <recommendedName>
        <fullName evidence="1">Aspartyl/glutamyl-tRNA(Asn/Gln) amidotransferase subunit C</fullName>
        <shortName evidence="1">Asp/Glu-ADT subunit C</shortName>
        <ecNumber evidence="1">6.3.5.-</ecNumber>
    </recommendedName>
</protein>
<dbReference type="PANTHER" id="PTHR15004">
    <property type="entry name" value="GLUTAMYL-TRNA(GLN) AMIDOTRANSFERASE SUBUNIT C, MITOCHONDRIAL"/>
    <property type="match status" value="1"/>
</dbReference>
<sequence>MKKKSKKIILSRQEILHLAKLAKLRLTENEVQKFQKQLSAIVDYFSKLNEVNTDNVEPVSQITELVNENVDDEINSIRILSLEETLKNSKSKNNDFFKVKSIF</sequence>
<dbReference type="NCBIfam" id="TIGR00135">
    <property type="entry name" value="gatC"/>
    <property type="match status" value="1"/>
</dbReference>